<protein>
    <submittedName>
        <fullName evidence="2">HK97 family phage portal protein</fullName>
    </submittedName>
</protein>
<dbReference type="InterPro" id="IPR006427">
    <property type="entry name" value="Portal_HK97"/>
</dbReference>
<proteinExistence type="predicted"/>
<name>A0A4R8F6C9_9RHOB</name>
<evidence type="ECO:0000313" key="2">
    <source>
        <dbReference type="EMBL" id="TDX20849.1"/>
    </source>
</evidence>
<dbReference type="Pfam" id="PF04860">
    <property type="entry name" value="Phage_portal"/>
    <property type="match status" value="1"/>
</dbReference>
<feature type="compositionally biased region" description="Low complexity" evidence="1">
    <location>
        <begin position="28"/>
        <end position="38"/>
    </location>
</feature>
<reference evidence="2 3" key="1">
    <citation type="submission" date="2019-03" db="EMBL/GenBank/DDBJ databases">
        <title>Genomic Encyclopedia of Type Strains, Phase IV (KMG-IV): sequencing the most valuable type-strain genomes for metagenomic binning, comparative biology and taxonomic classification.</title>
        <authorList>
            <person name="Goeker M."/>
        </authorList>
    </citation>
    <scope>NUCLEOTIDE SEQUENCE [LARGE SCALE GENOMIC DNA]</scope>
    <source>
        <strain evidence="2 3">JA181</strain>
    </source>
</reference>
<feature type="region of interest" description="Disordered" evidence="1">
    <location>
        <begin position="399"/>
        <end position="437"/>
    </location>
</feature>
<feature type="compositionally biased region" description="Basic and acidic residues" evidence="1">
    <location>
        <begin position="401"/>
        <end position="414"/>
    </location>
</feature>
<evidence type="ECO:0000256" key="1">
    <source>
        <dbReference type="SAM" id="MobiDB-lite"/>
    </source>
</evidence>
<dbReference type="EMBL" id="SOEB01000052">
    <property type="protein sequence ID" value="TDX20849.1"/>
    <property type="molecule type" value="Genomic_DNA"/>
</dbReference>
<evidence type="ECO:0000313" key="3">
    <source>
        <dbReference type="Proteomes" id="UP000295484"/>
    </source>
</evidence>
<dbReference type="AlphaFoldDB" id="A0A4R8F6C9"/>
<feature type="compositionally biased region" description="Basic and acidic residues" evidence="1">
    <location>
        <begin position="12"/>
        <end position="24"/>
    </location>
</feature>
<gene>
    <name evidence="2" type="ORF">EV657_1529</name>
</gene>
<comment type="caution">
    <text evidence="2">The sequence shown here is derived from an EMBL/GenBank/DDBJ whole genome shotgun (WGS) entry which is preliminary data.</text>
</comment>
<dbReference type="InterPro" id="IPR006944">
    <property type="entry name" value="Phage/GTA_portal"/>
</dbReference>
<dbReference type="Proteomes" id="UP000295484">
    <property type="component" value="Unassembled WGS sequence"/>
</dbReference>
<dbReference type="NCBIfam" id="TIGR01537">
    <property type="entry name" value="portal_HK97"/>
    <property type="match status" value="1"/>
</dbReference>
<accession>A0A4R8F6C9</accession>
<dbReference type="RefSeq" id="WP_425057278.1">
    <property type="nucleotide sequence ID" value="NZ_SOEB01000052.1"/>
</dbReference>
<organism evidence="2 3">
    <name type="scientific">Rhodovulum visakhapatnamense</name>
    <dbReference type="NCBI Taxonomy" id="364297"/>
    <lineage>
        <taxon>Bacteria</taxon>
        <taxon>Pseudomonadati</taxon>
        <taxon>Pseudomonadota</taxon>
        <taxon>Alphaproteobacteria</taxon>
        <taxon>Rhodobacterales</taxon>
        <taxon>Paracoccaceae</taxon>
        <taxon>Rhodovulum</taxon>
    </lineage>
</organism>
<feature type="region of interest" description="Disordered" evidence="1">
    <location>
        <begin position="1"/>
        <end position="45"/>
    </location>
</feature>
<sequence length="437" mass="47590">MIGLPFLTRGRSRPELRQDQRREPPVTAGMASAMASAGPVDPSGTRDPSPWFGDLWAGGQSRVRSLPVVTPLVAQRHATVFACCNVIAGDLAKVPLRLYQRMGPSRAEPVVEHAATYLLNTESAPGVAARVARFALVYAFALRGRAYAYAPRDGAGELTLLDVIRPDLCGELRDGRARFYAFEDGAGIQRRAPSRAMVHLRYMAEDGWTGRSPLQVAAESVGLALAGQEAAARAASGVQMRAVLKMEDVYEDDEAWHRNARRVRNALIDPEANGIPIIGATDDIKSLDLSAADQQLLESRKFDREQIAAIYRVPPSKLQMLEHGVKANGQQQAIDYKTDCLLHWGGFVEAQLALGVLTEAERRAGLFFRHDYDALMQATTKERYDALKAAVGGPFLTANEARAEDGRAPVDGGDRLNPAANMTRKEDAGAETEEDKD</sequence>